<evidence type="ECO:0000256" key="1">
    <source>
        <dbReference type="SAM" id="SignalP"/>
    </source>
</evidence>
<dbReference type="OrthoDB" id="5537169at2"/>
<sequence>MRRADRRPRLLAVWFELLDAANAVLASGVVTLPPPAGALVQRAQVRCDPQVVRNHPVWRTRFEVGQSVALRWRVQLVDRRGNVLDAKTLDDEMYAD</sequence>
<evidence type="ECO:0000313" key="2">
    <source>
        <dbReference type="EMBL" id="MRG98182.1"/>
    </source>
</evidence>
<feature type="chain" id="PRO_5026786674" description="TonB C-terminal domain-containing protein" evidence="1">
    <location>
        <begin position="27"/>
        <end position="96"/>
    </location>
</feature>
<keyword evidence="3" id="KW-1185">Reference proteome</keyword>
<evidence type="ECO:0008006" key="4">
    <source>
        <dbReference type="Google" id="ProtNLM"/>
    </source>
</evidence>
<organism evidence="2 3">
    <name type="scientific">Polyangium spumosum</name>
    <dbReference type="NCBI Taxonomy" id="889282"/>
    <lineage>
        <taxon>Bacteria</taxon>
        <taxon>Pseudomonadati</taxon>
        <taxon>Myxococcota</taxon>
        <taxon>Polyangia</taxon>
        <taxon>Polyangiales</taxon>
        <taxon>Polyangiaceae</taxon>
        <taxon>Polyangium</taxon>
    </lineage>
</organism>
<reference evidence="2 3" key="1">
    <citation type="submission" date="2019-10" db="EMBL/GenBank/DDBJ databases">
        <title>A soil myxobacterium in the family Polyangiaceae.</title>
        <authorList>
            <person name="Li Y."/>
            <person name="Wang J."/>
        </authorList>
    </citation>
    <scope>NUCLEOTIDE SEQUENCE [LARGE SCALE GENOMIC DNA]</scope>
    <source>
        <strain evidence="2 3">DSM 14734</strain>
    </source>
</reference>
<dbReference type="Proteomes" id="UP000440224">
    <property type="component" value="Unassembled WGS sequence"/>
</dbReference>
<dbReference type="RefSeq" id="WP_153824955.1">
    <property type="nucleotide sequence ID" value="NZ_WJIE01000026.1"/>
</dbReference>
<dbReference type="AlphaFoldDB" id="A0A6N7Q129"/>
<gene>
    <name evidence="2" type="ORF">GF068_40665</name>
</gene>
<dbReference type="EMBL" id="WJIE01000026">
    <property type="protein sequence ID" value="MRG98182.1"/>
    <property type="molecule type" value="Genomic_DNA"/>
</dbReference>
<comment type="caution">
    <text evidence="2">The sequence shown here is derived from an EMBL/GenBank/DDBJ whole genome shotgun (WGS) entry which is preliminary data.</text>
</comment>
<protein>
    <recommendedName>
        <fullName evidence="4">TonB C-terminal domain-containing protein</fullName>
    </recommendedName>
</protein>
<accession>A0A6N7Q129</accession>
<proteinExistence type="predicted"/>
<name>A0A6N7Q129_9BACT</name>
<feature type="signal peptide" evidence="1">
    <location>
        <begin position="1"/>
        <end position="26"/>
    </location>
</feature>
<keyword evidence="1" id="KW-0732">Signal</keyword>
<evidence type="ECO:0000313" key="3">
    <source>
        <dbReference type="Proteomes" id="UP000440224"/>
    </source>
</evidence>